<evidence type="ECO:0000256" key="2">
    <source>
        <dbReference type="ARBA" id="ARBA00010441"/>
    </source>
</evidence>
<evidence type="ECO:0000256" key="6">
    <source>
        <dbReference type="SAM" id="Phobius"/>
    </source>
</evidence>
<organism evidence="7 8">
    <name type="scientific">Cystoisospora suis</name>
    <dbReference type="NCBI Taxonomy" id="483139"/>
    <lineage>
        <taxon>Eukaryota</taxon>
        <taxon>Sar</taxon>
        <taxon>Alveolata</taxon>
        <taxon>Apicomplexa</taxon>
        <taxon>Conoidasida</taxon>
        <taxon>Coccidia</taxon>
        <taxon>Eucoccidiorida</taxon>
        <taxon>Eimeriorina</taxon>
        <taxon>Sarcocystidae</taxon>
        <taxon>Cystoisospora</taxon>
    </lineage>
</organism>
<feature type="transmembrane region" description="Helical" evidence="6">
    <location>
        <begin position="304"/>
        <end position="327"/>
    </location>
</feature>
<reference evidence="7 8" key="1">
    <citation type="journal article" date="2017" name="Int. J. Parasitol.">
        <title>The genome of the protozoan parasite Cystoisospora suis and a reverse vaccinology approach to identify vaccine candidates.</title>
        <authorList>
            <person name="Palmieri N."/>
            <person name="Shrestha A."/>
            <person name="Ruttkowski B."/>
            <person name="Beck T."/>
            <person name="Vogl C."/>
            <person name="Tomley F."/>
            <person name="Blake D.P."/>
            <person name="Joachim A."/>
        </authorList>
    </citation>
    <scope>NUCLEOTIDE SEQUENCE [LARGE SCALE GENOMIC DNA]</scope>
    <source>
        <strain evidence="7 8">Wien I</strain>
    </source>
</reference>
<keyword evidence="8" id="KW-1185">Reference proteome</keyword>
<comment type="subcellular location">
    <subcellularLocation>
        <location evidence="1">Membrane</location>
    </subcellularLocation>
</comment>
<dbReference type="InterPro" id="IPR014472">
    <property type="entry name" value="CHOPT"/>
</dbReference>
<keyword evidence="6" id="KW-1133">Transmembrane helix</keyword>
<name>A0A2C6KUW7_9APIC</name>
<dbReference type="InterPro" id="IPR043130">
    <property type="entry name" value="CDP-OH_PTrfase_TM_dom"/>
</dbReference>
<dbReference type="GO" id="GO:0016020">
    <property type="term" value="C:membrane"/>
    <property type="evidence" value="ECO:0007669"/>
    <property type="project" value="UniProtKB-SubCell"/>
</dbReference>
<dbReference type="Gene3D" id="1.20.120.1760">
    <property type="match status" value="1"/>
</dbReference>
<evidence type="ECO:0000313" key="7">
    <source>
        <dbReference type="EMBL" id="PHJ23980.1"/>
    </source>
</evidence>
<dbReference type="InterPro" id="IPR048254">
    <property type="entry name" value="CDP_ALCOHOL_P_TRANSF_CS"/>
</dbReference>
<evidence type="ECO:0000256" key="4">
    <source>
        <dbReference type="ARBA" id="ARBA00023136"/>
    </source>
</evidence>
<keyword evidence="4 6" id="KW-0472">Membrane</keyword>
<dbReference type="Pfam" id="PF01066">
    <property type="entry name" value="CDP-OH_P_transf"/>
    <property type="match status" value="1"/>
</dbReference>
<evidence type="ECO:0000256" key="1">
    <source>
        <dbReference type="ARBA" id="ARBA00004370"/>
    </source>
</evidence>
<evidence type="ECO:0000256" key="5">
    <source>
        <dbReference type="RuleBase" id="RU003750"/>
    </source>
</evidence>
<dbReference type="OrthoDB" id="196717at2759"/>
<dbReference type="GO" id="GO:0016780">
    <property type="term" value="F:phosphotransferase activity, for other substituted phosphate groups"/>
    <property type="evidence" value="ECO:0007669"/>
    <property type="project" value="InterPro"/>
</dbReference>
<dbReference type="AlphaFoldDB" id="A0A2C6KUW7"/>
<dbReference type="VEuPathDB" id="ToxoDB:CSUI_002169"/>
<dbReference type="GO" id="GO:0008654">
    <property type="term" value="P:phospholipid biosynthetic process"/>
    <property type="evidence" value="ECO:0007669"/>
    <property type="project" value="InterPro"/>
</dbReference>
<protein>
    <submittedName>
        <fullName evidence="7">Cdp-alcohol phosphatidyltransferase</fullName>
    </submittedName>
</protein>
<dbReference type="Proteomes" id="UP000221165">
    <property type="component" value="Unassembled WGS sequence"/>
</dbReference>
<feature type="transmembrane region" description="Helical" evidence="6">
    <location>
        <begin position="333"/>
        <end position="350"/>
    </location>
</feature>
<evidence type="ECO:0000313" key="8">
    <source>
        <dbReference type="Proteomes" id="UP000221165"/>
    </source>
</evidence>
<dbReference type="InterPro" id="IPR000462">
    <property type="entry name" value="CDP-OH_P_trans"/>
</dbReference>
<feature type="transmembrane region" description="Helical" evidence="6">
    <location>
        <begin position="413"/>
        <end position="431"/>
    </location>
</feature>
<dbReference type="PROSITE" id="PS00379">
    <property type="entry name" value="CDP_ALCOHOL_P_TRANSF"/>
    <property type="match status" value="1"/>
</dbReference>
<proteinExistence type="inferred from homology"/>
<gene>
    <name evidence="7" type="ORF">CSUI_002169</name>
</gene>
<feature type="transmembrane region" description="Helical" evidence="6">
    <location>
        <begin position="278"/>
        <end position="297"/>
    </location>
</feature>
<feature type="transmembrane region" description="Helical" evidence="6">
    <location>
        <begin position="237"/>
        <end position="258"/>
    </location>
</feature>
<sequence>MTASLSGEPLGACVSSPLDAALLSDSCFAAEFSASCENTPVSGASSGGSSRPSSPLPPSGGSPFYRSVLSPLCDRICMHLVPPAVSPDVISFLALCCAGSATLFCCYADGEFASLPVGDRKGGIPQDPAAVTTSLYEAGQRNTSAWWAVAGVLWMLYSVLDNVDGKQARRLRRCTAGGDFLDHSSDSIVTSLSGLVAMKTLLLRPAFLPPSQPSLLFSLPLTEGNASRMISLGQADCFAFIMISQLPFFIATWAHPIVGRTILSSSLDGVDWFSVDEVNFIVIPSILFVRAFLPWFWPTSLLSLLSVLPVSLHPVVTSLASVVGGLFQLPPTGVTLGVLVIFASCVLSVVESSRLLFKLIRWHHVPRLLPGMVLFSGSLIFKPPVLLQLGVFSLLCLELIAARLKLHVRTQLYMWWPVALYYLFLVTLRGSPQASTPLGTFPSFIPLSNEVVKSFVASHYTYNGAAAGTLALLTICLLSYKHIINRRNNYMQSGKTE</sequence>
<dbReference type="EMBL" id="MIGC01000905">
    <property type="protein sequence ID" value="PHJ23980.1"/>
    <property type="molecule type" value="Genomic_DNA"/>
</dbReference>
<evidence type="ECO:0000256" key="3">
    <source>
        <dbReference type="ARBA" id="ARBA00022679"/>
    </source>
</evidence>
<dbReference type="PANTHER" id="PTHR10414">
    <property type="entry name" value="ETHANOLAMINEPHOSPHOTRANSFERASE"/>
    <property type="match status" value="1"/>
</dbReference>
<comment type="similarity">
    <text evidence="2 5">Belongs to the CDP-alcohol phosphatidyltransferase class-I family.</text>
</comment>
<keyword evidence="6" id="KW-0812">Transmembrane</keyword>
<accession>A0A2C6KUW7</accession>
<feature type="transmembrane region" description="Helical" evidence="6">
    <location>
        <begin position="460"/>
        <end position="480"/>
    </location>
</feature>
<keyword evidence="3 5" id="KW-0808">Transferase</keyword>
<feature type="transmembrane region" description="Helical" evidence="6">
    <location>
        <begin position="145"/>
        <end position="163"/>
    </location>
</feature>
<comment type="caution">
    <text evidence="7">The sequence shown here is derived from an EMBL/GenBank/DDBJ whole genome shotgun (WGS) entry which is preliminary data.</text>
</comment>
<dbReference type="PANTHER" id="PTHR10414:SF37">
    <property type="entry name" value="BB IN A BOXCAR, ISOFORM C"/>
    <property type="match status" value="1"/>
</dbReference>
<dbReference type="GeneID" id="94425582"/>
<dbReference type="RefSeq" id="XP_067925654.1">
    <property type="nucleotide sequence ID" value="XM_068062371.1"/>
</dbReference>